<accession>G3AKV0</accession>
<protein>
    <submittedName>
        <fullName evidence="5">Secretory lipase 1</fullName>
    </submittedName>
</protein>
<dbReference type="Gene3D" id="1.10.260.130">
    <property type="match status" value="1"/>
</dbReference>
<dbReference type="PANTHER" id="PTHR34853">
    <property type="match status" value="1"/>
</dbReference>
<dbReference type="Pfam" id="PF03583">
    <property type="entry name" value="LIP"/>
    <property type="match status" value="1"/>
</dbReference>
<dbReference type="PANTHER" id="PTHR34853:SF1">
    <property type="entry name" value="LIPASE 5"/>
    <property type="match status" value="1"/>
</dbReference>
<dbReference type="RefSeq" id="XP_007375166.1">
    <property type="nucleotide sequence ID" value="XM_007375104.1"/>
</dbReference>
<evidence type="ECO:0000256" key="1">
    <source>
        <dbReference type="ARBA" id="ARBA00022729"/>
    </source>
</evidence>
<evidence type="ECO:0000313" key="5">
    <source>
        <dbReference type="EMBL" id="EGW33651.1"/>
    </source>
</evidence>
<dbReference type="OrthoDB" id="2373480at2759"/>
<dbReference type="PIRSF" id="PIRSF029171">
    <property type="entry name" value="Esterase_LipA"/>
    <property type="match status" value="1"/>
</dbReference>
<evidence type="ECO:0000256" key="4">
    <source>
        <dbReference type="PIRNR" id="PIRNR029171"/>
    </source>
</evidence>
<comment type="similarity">
    <text evidence="4">Belongs to the AB hydrolase superfamily. Lipase family.</text>
</comment>
<dbReference type="GO" id="GO:0004806">
    <property type="term" value="F:triacylglycerol lipase activity"/>
    <property type="evidence" value="ECO:0007669"/>
    <property type="project" value="UniProtKB-UniRule"/>
</dbReference>
<dbReference type="eggNOG" id="ENOG502S2P7">
    <property type="taxonomic scope" value="Eukaryota"/>
</dbReference>
<dbReference type="InterPro" id="IPR005152">
    <property type="entry name" value="Lipase_secreted"/>
</dbReference>
<evidence type="ECO:0000256" key="3">
    <source>
        <dbReference type="ARBA" id="ARBA00023369"/>
    </source>
</evidence>
<dbReference type="GeneID" id="18869936"/>
<gene>
    <name evidence="5" type="ORF">SPAPADRAFT_135991</name>
</gene>
<dbReference type="HOGENOM" id="CLU_029538_5_0_1"/>
<dbReference type="GO" id="GO:0016042">
    <property type="term" value="P:lipid catabolic process"/>
    <property type="evidence" value="ECO:0007669"/>
    <property type="project" value="UniProtKB-UniRule"/>
</dbReference>
<evidence type="ECO:0000256" key="2">
    <source>
        <dbReference type="ARBA" id="ARBA00023180"/>
    </source>
</evidence>
<dbReference type="SUPFAM" id="SSF53474">
    <property type="entry name" value="alpha/beta-Hydrolases"/>
    <property type="match status" value="1"/>
</dbReference>
<reference evidence="5 6" key="1">
    <citation type="journal article" date="2011" name="Proc. Natl. Acad. Sci. U.S.A.">
        <title>Comparative genomics of xylose-fermenting fungi for enhanced biofuel production.</title>
        <authorList>
            <person name="Wohlbach D.J."/>
            <person name="Kuo A."/>
            <person name="Sato T.K."/>
            <person name="Potts K.M."/>
            <person name="Salamov A.A."/>
            <person name="LaButti K.M."/>
            <person name="Sun H."/>
            <person name="Clum A."/>
            <person name="Pangilinan J.L."/>
            <person name="Lindquist E.A."/>
            <person name="Lucas S."/>
            <person name="Lapidus A."/>
            <person name="Jin M."/>
            <person name="Gunawan C."/>
            <person name="Balan V."/>
            <person name="Dale B.E."/>
            <person name="Jeffries T.W."/>
            <person name="Zinkel R."/>
            <person name="Barry K.W."/>
            <person name="Grigoriev I.V."/>
            <person name="Gasch A.P."/>
        </authorList>
    </citation>
    <scope>NUCLEOTIDE SEQUENCE [LARGE SCALE GENOMIC DNA]</scope>
    <source>
        <strain evidence="6">NRRL Y-27907 / 11-Y1</strain>
    </source>
</reference>
<keyword evidence="1 4" id="KW-0732">Signal</keyword>
<dbReference type="EMBL" id="GL996501">
    <property type="protein sequence ID" value="EGW33651.1"/>
    <property type="molecule type" value="Genomic_DNA"/>
</dbReference>
<sequence length="456" mass="49805">MLYPIFILFCYILQTFAAPNGPKSPLYDNFYSLPKGYENAKPGDILKVRPAPNKIDSPLVPIDVKNVWQIVVRSKDSFGKATAFVTTLIEPYNADPSKVLSYQTFEDSANITCSPSYGFQFGAPSNTIASKVDLAFMGIALKNGYFVNSPDYEGFNSAFTVGRRSGQAVLDSIRAVLQSGSFSGVKKNAKVGLWGYSGGSLASGWAAALQPSYAPELKKNIIGASLGGFVTNITAVAEIVDGTLFAGLIPLALTGLGNEYPKARKIIKDSVAPHHKKRFSAGKRLCFTPAIPFYDSNNILTGQDPMIPVGFDLLKTPVLKKIVKANSIVYLNRSYVPEIPIFVYHGSLDKVVPIKDVKKTYSKWCKWGIKSFEFAEDLSNGHVNEELIGAPAGWTWLELRFQGKKPINGCSNSPRLSNFFYPGISIATSSYFAGILDSFFKVDLGEFSFVDAIGKY</sequence>
<organism evidence="6">
    <name type="scientific">Spathaspora passalidarum (strain NRRL Y-27907 / 11-Y1)</name>
    <dbReference type="NCBI Taxonomy" id="619300"/>
    <lineage>
        <taxon>Eukaryota</taxon>
        <taxon>Fungi</taxon>
        <taxon>Dikarya</taxon>
        <taxon>Ascomycota</taxon>
        <taxon>Saccharomycotina</taxon>
        <taxon>Pichiomycetes</taxon>
        <taxon>Debaryomycetaceae</taxon>
        <taxon>Spathaspora</taxon>
    </lineage>
</organism>
<dbReference type="InParanoid" id="G3AKV0"/>
<dbReference type="Proteomes" id="UP000000709">
    <property type="component" value="Unassembled WGS sequence"/>
</dbReference>
<keyword evidence="2" id="KW-0325">Glycoprotein</keyword>
<evidence type="ECO:0000313" key="6">
    <source>
        <dbReference type="Proteomes" id="UP000000709"/>
    </source>
</evidence>
<name>G3AKV0_SPAPN</name>
<feature type="chain" id="PRO_5013436711" evidence="4">
    <location>
        <begin position="18"/>
        <end position="456"/>
    </location>
</feature>
<dbReference type="AlphaFoldDB" id="G3AKV0"/>
<dbReference type="Gene3D" id="3.40.50.1820">
    <property type="entry name" value="alpha/beta hydrolase"/>
    <property type="match status" value="1"/>
</dbReference>
<keyword evidence="6" id="KW-1185">Reference proteome</keyword>
<dbReference type="InterPro" id="IPR029058">
    <property type="entry name" value="AB_hydrolase_fold"/>
</dbReference>
<feature type="signal peptide" evidence="4">
    <location>
        <begin position="1"/>
        <end position="17"/>
    </location>
</feature>
<comment type="catalytic activity">
    <reaction evidence="3">
        <text>a triacylglycerol + H2O = a diacylglycerol + a fatty acid + H(+)</text>
        <dbReference type="Rhea" id="RHEA:12044"/>
        <dbReference type="ChEBI" id="CHEBI:15377"/>
        <dbReference type="ChEBI" id="CHEBI:15378"/>
        <dbReference type="ChEBI" id="CHEBI:17855"/>
        <dbReference type="ChEBI" id="CHEBI:18035"/>
        <dbReference type="ChEBI" id="CHEBI:28868"/>
        <dbReference type="EC" id="3.1.1.3"/>
    </reaction>
    <physiologicalReaction direction="left-to-right" evidence="3">
        <dbReference type="Rhea" id="RHEA:12045"/>
    </physiologicalReaction>
</comment>
<dbReference type="KEGG" id="spaa:SPAPADRAFT_135991"/>
<dbReference type="OMA" id="GINGIAH"/>
<proteinExistence type="inferred from homology"/>